<evidence type="ECO:0000256" key="1">
    <source>
        <dbReference type="SAM" id="Phobius"/>
    </source>
</evidence>
<dbReference type="AlphaFoldDB" id="A0A1C5H2H8"/>
<name>A0A1C5H2H8_9ACTN</name>
<keyword evidence="1" id="KW-0812">Transmembrane</keyword>
<keyword evidence="3" id="KW-1185">Reference proteome</keyword>
<sequence length="45" mass="5219">MLTGNSCEGEPVSRQWLLPYFTRSFSWMPNCVLLTYLVMYAPTTN</sequence>
<gene>
    <name evidence="2" type="ORF">GA0070623_0646</name>
</gene>
<keyword evidence="1" id="KW-1133">Transmembrane helix</keyword>
<evidence type="ECO:0000313" key="2">
    <source>
        <dbReference type="EMBL" id="SCG40249.1"/>
    </source>
</evidence>
<reference evidence="3" key="1">
    <citation type="submission" date="2016-06" db="EMBL/GenBank/DDBJ databases">
        <authorList>
            <person name="Varghese N."/>
            <person name="Submissions Spin"/>
        </authorList>
    </citation>
    <scope>NUCLEOTIDE SEQUENCE [LARGE SCALE GENOMIC DNA]</scope>
    <source>
        <strain evidence="3">DSM 44983</strain>
    </source>
</reference>
<organism evidence="2 3">
    <name type="scientific">Micromonospora rifamycinica</name>
    <dbReference type="NCBI Taxonomy" id="291594"/>
    <lineage>
        <taxon>Bacteria</taxon>
        <taxon>Bacillati</taxon>
        <taxon>Actinomycetota</taxon>
        <taxon>Actinomycetes</taxon>
        <taxon>Micromonosporales</taxon>
        <taxon>Micromonosporaceae</taxon>
        <taxon>Micromonospora</taxon>
    </lineage>
</organism>
<protein>
    <submittedName>
        <fullName evidence="2">Uncharacterized protein</fullName>
    </submittedName>
</protein>
<feature type="transmembrane region" description="Helical" evidence="1">
    <location>
        <begin position="20"/>
        <end position="41"/>
    </location>
</feature>
<dbReference type="Proteomes" id="UP000198226">
    <property type="component" value="Chromosome I"/>
</dbReference>
<keyword evidence="1" id="KW-0472">Membrane</keyword>
<dbReference type="EMBL" id="LT607752">
    <property type="protein sequence ID" value="SCG40249.1"/>
    <property type="molecule type" value="Genomic_DNA"/>
</dbReference>
<accession>A0A1C5H2H8</accession>
<evidence type="ECO:0000313" key="3">
    <source>
        <dbReference type="Proteomes" id="UP000198226"/>
    </source>
</evidence>
<proteinExistence type="predicted"/>